<gene>
    <name evidence="1" type="ORF">ACKA06_10355</name>
</gene>
<dbReference type="Proteomes" id="UP001628668">
    <property type="component" value="Unassembled WGS sequence"/>
</dbReference>
<reference evidence="1 2" key="1">
    <citation type="submission" date="2024-12" db="EMBL/GenBank/DDBJ databases">
        <authorList>
            <person name="Li X."/>
            <person name="Zhang D."/>
        </authorList>
    </citation>
    <scope>NUCLEOTIDE SEQUENCE [LARGE SCALE GENOMIC DNA]</scope>
    <source>
        <strain evidence="1 2">JCM19602</strain>
    </source>
</reference>
<dbReference type="Gene3D" id="3.40.50.1010">
    <property type="entry name" value="5'-nuclease"/>
    <property type="match status" value="1"/>
</dbReference>
<organism evidence="1 2">
    <name type="scientific">Rossellomorea oryzaecorticis</name>
    <dbReference type="NCBI Taxonomy" id="1396505"/>
    <lineage>
        <taxon>Bacteria</taxon>
        <taxon>Bacillati</taxon>
        <taxon>Bacillota</taxon>
        <taxon>Bacilli</taxon>
        <taxon>Bacillales</taxon>
        <taxon>Bacillaceae</taxon>
        <taxon>Rossellomorea</taxon>
    </lineage>
</organism>
<dbReference type="RefSeq" id="WP_032085996.1">
    <property type="nucleotide sequence ID" value="NZ_JBJOSA010000007.1"/>
</dbReference>
<name>A0ABW8VP68_9BACI</name>
<protein>
    <recommendedName>
        <fullName evidence="3">PIN domain-containing protein</fullName>
    </recommendedName>
</protein>
<sequence>MEKALIDTNIYAADEMGYQDAVEFIAASAFIHNATLISNNDRDFTWIRDYFTYNGRKLDYVNPIQDNQEFASFNNTYVEGRRN</sequence>
<evidence type="ECO:0000313" key="2">
    <source>
        <dbReference type="Proteomes" id="UP001628668"/>
    </source>
</evidence>
<evidence type="ECO:0000313" key="1">
    <source>
        <dbReference type="EMBL" id="MFL8937190.1"/>
    </source>
</evidence>
<dbReference type="SUPFAM" id="SSF88723">
    <property type="entry name" value="PIN domain-like"/>
    <property type="match status" value="1"/>
</dbReference>
<comment type="caution">
    <text evidence="1">The sequence shown here is derived from an EMBL/GenBank/DDBJ whole genome shotgun (WGS) entry which is preliminary data.</text>
</comment>
<accession>A0ABW8VP68</accession>
<evidence type="ECO:0008006" key="3">
    <source>
        <dbReference type="Google" id="ProtNLM"/>
    </source>
</evidence>
<dbReference type="InterPro" id="IPR029060">
    <property type="entry name" value="PIN-like_dom_sf"/>
</dbReference>
<dbReference type="EMBL" id="JBJOSA010000007">
    <property type="protein sequence ID" value="MFL8937190.1"/>
    <property type="molecule type" value="Genomic_DNA"/>
</dbReference>
<proteinExistence type="predicted"/>
<keyword evidence="2" id="KW-1185">Reference proteome</keyword>